<reference evidence="1" key="1">
    <citation type="submission" date="2018-05" db="EMBL/GenBank/DDBJ databases">
        <authorList>
            <person name="Lanie J.A."/>
            <person name="Ng W.-L."/>
            <person name="Kazmierczak K.M."/>
            <person name="Andrzejewski T.M."/>
            <person name="Davidsen T.M."/>
            <person name="Wayne K.J."/>
            <person name="Tettelin H."/>
            <person name="Glass J.I."/>
            <person name="Rusch D."/>
            <person name="Podicherti R."/>
            <person name="Tsui H.-C.T."/>
            <person name="Winkler M.E."/>
        </authorList>
    </citation>
    <scope>NUCLEOTIDE SEQUENCE</scope>
</reference>
<name>A0A382H8N2_9ZZZZ</name>
<accession>A0A382H8N2</accession>
<evidence type="ECO:0000313" key="1">
    <source>
        <dbReference type="EMBL" id="SVB83499.1"/>
    </source>
</evidence>
<sequence>MICNLLAGNGLKPMPQIQICLDMNLNELMGLAGANAALMGALGACRTALQAFNTHTGLSATLMRLNAVIGEAAAIASMINFCATPINPKPIPNLLETVMGAFLGKGEAILNKLGQVIPDRASVCFDFSTGKLNTDAYIDGGLLQEIRDALEAGIDISALWEDWVAQLMSIADDFKRIIQFENDIANAAMEQNGLGGGTGDSLKPVTLPDANPDVGIFQSGFSSVQFAADGTEVTPIIVTKINNATNTTSTKVTLDVLVKFTEKMDHSTLTCRLPDSSVPSSGYYGTIRVLGGPDVNGSNERVWNASGVQAINPKPEGDGDTIFGGTIVLDTPTYQSSTFTFAVGSTNHDTSPLKPTSLSGKEMLSIRAIQFTCKEAVAGTAATNFIGAALPNQSPEQQQKAIANYQDMPTAINNAQNILTIWNKLAGYPVQRTDGTILTNIFDAFLDDDSIALAAAGESYIAPVYTKVEEKDYCG</sequence>
<dbReference type="EMBL" id="UINC01059749">
    <property type="protein sequence ID" value="SVB83499.1"/>
    <property type="molecule type" value="Genomic_DNA"/>
</dbReference>
<dbReference type="AlphaFoldDB" id="A0A382H8N2"/>
<proteinExistence type="predicted"/>
<organism evidence="1">
    <name type="scientific">marine metagenome</name>
    <dbReference type="NCBI Taxonomy" id="408172"/>
    <lineage>
        <taxon>unclassified sequences</taxon>
        <taxon>metagenomes</taxon>
        <taxon>ecological metagenomes</taxon>
    </lineage>
</organism>
<protein>
    <submittedName>
        <fullName evidence="1">Uncharacterized protein</fullName>
    </submittedName>
</protein>
<gene>
    <name evidence="1" type="ORF">METZ01_LOCUS236353</name>
</gene>
<feature type="non-terminal residue" evidence="1">
    <location>
        <position position="475"/>
    </location>
</feature>